<dbReference type="Proteomes" id="UP000033066">
    <property type="component" value="Chromosome"/>
</dbReference>
<evidence type="ECO:0008006" key="3">
    <source>
        <dbReference type="Google" id="ProtNLM"/>
    </source>
</evidence>
<keyword evidence="2" id="KW-1185">Reference proteome</keyword>
<dbReference type="HOGENOM" id="CLU_105366_0_0_2"/>
<evidence type="ECO:0000313" key="2">
    <source>
        <dbReference type="Proteomes" id="UP000033066"/>
    </source>
</evidence>
<evidence type="ECO:0000313" key="1">
    <source>
        <dbReference type="EMBL" id="AKB83162.1"/>
    </source>
</evidence>
<accession>A0A0E3SNF0</accession>
<dbReference type="EMBL" id="CP009517">
    <property type="protein sequence ID" value="AKB83162.1"/>
    <property type="molecule type" value="Genomic_DNA"/>
</dbReference>
<dbReference type="PATRIC" id="fig|1434107.4.peg.3279"/>
<dbReference type="InterPro" id="IPR029058">
    <property type="entry name" value="AB_hydrolase_fold"/>
</dbReference>
<reference evidence="1" key="1">
    <citation type="submission" date="2014-07" db="EMBL/GenBank/DDBJ databases">
        <title>Methanogenic archaea and the global carbon cycle.</title>
        <authorList>
            <person name="Henriksen J.R."/>
            <person name="Luke J."/>
            <person name="Reinhart S."/>
            <person name="Benedict M.N."/>
            <person name="Youngblut N.D."/>
            <person name="Metcalf M.E."/>
            <person name="Whitaker R.J."/>
            <person name="Metcalf W.W."/>
        </authorList>
    </citation>
    <scope>NUCLEOTIDE SEQUENCE [LARGE SCALE GENOMIC DNA]</scope>
    <source>
        <strain evidence="1">3</strain>
    </source>
</reference>
<name>A0A0E3SNF0_METBA</name>
<organism evidence="1 2">
    <name type="scientific">Methanosarcina barkeri 3</name>
    <dbReference type="NCBI Taxonomy" id="1434107"/>
    <lineage>
        <taxon>Archaea</taxon>
        <taxon>Methanobacteriati</taxon>
        <taxon>Methanobacteriota</taxon>
        <taxon>Stenosarchaea group</taxon>
        <taxon>Methanomicrobia</taxon>
        <taxon>Methanosarcinales</taxon>
        <taxon>Methanosarcinaceae</taxon>
        <taxon>Methanosarcina</taxon>
    </lineage>
</organism>
<dbReference type="STRING" id="1434107.MSBR3_2584"/>
<sequence length="246" mass="27409">MRGTKLQGTEIVKIEKQEIQTVILDVEREQKDSYEFVKIDTSRGRVDCAYYRAEGTDKGVIMVTGVTGGFDSPADKLYPRLSVDLKEVGISSLRIKFRNPKDLSEALIDVLVGMEFLKSENVGVFGLIGHSFGSAVVVQAAFNNENVKTIVMLSTQGYGTAPISFLPKSTSVFLIHGEEDEILSPDISVQAYDLAHEPKRIEIYDAKAGHELDNVADEVYVEIKDWIIKYLKNENENSAPIEPVEY</sequence>
<gene>
    <name evidence="1" type="ORF">MSBR3_2584</name>
</gene>
<dbReference type="AlphaFoldDB" id="A0A0E3SNF0"/>
<proteinExistence type="predicted"/>
<dbReference type="SUPFAM" id="SSF53474">
    <property type="entry name" value="alpha/beta-Hydrolases"/>
    <property type="match status" value="1"/>
</dbReference>
<protein>
    <recommendedName>
        <fullName evidence="3">Dienelactone hydrolase domain-containing protein</fullName>
    </recommendedName>
</protein>
<dbReference type="KEGG" id="mbak:MSBR3_2584"/>
<dbReference type="Gene3D" id="3.40.50.1820">
    <property type="entry name" value="alpha/beta hydrolase"/>
    <property type="match status" value="1"/>
</dbReference>